<dbReference type="Pfam" id="PF00089">
    <property type="entry name" value="Trypsin"/>
    <property type="match status" value="1"/>
</dbReference>
<evidence type="ECO:0000256" key="9">
    <source>
        <dbReference type="ARBA" id="ARBA00055534"/>
    </source>
</evidence>
<keyword evidence="3" id="KW-0800">Toxin</keyword>
<reference evidence="13" key="1">
    <citation type="submission" date="2021-02" db="EMBL/GenBank/DDBJ databases">
        <authorList>
            <person name="Steward A R."/>
        </authorList>
    </citation>
    <scope>NUCLEOTIDE SEQUENCE</scope>
</reference>
<dbReference type="SUPFAM" id="SSF50494">
    <property type="entry name" value="Trypsin-like serine proteases"/>
    <property type="match status" value="1"/>
</dbReference>
<dbReference type="PRINTS" id="PR00722">
    <property type="entry name" value="CHYMOTRYPSIN"/>
</dbReference>
<evidence type="ECO:0000256" key="7">
    <source>
        <dbReference type="ARBA" id="ARBA00023157"/>
    </source>
</evidence>
<dbReference type="GO" id="GO:0006508">
    <property type="term" value="P:proteolysis"/>
    <property type="evidence" value="ECO:0007669"/>
    <property type="project" value="UniProtKB-KW"/>
</dbReference>
<evidence type="ECO:0000256" key="8">
    <source>
        <dbReference type="ARBA" id="ARBA00023240"/>
    </source>
</evidence>
<dbReference type="InterPro" id="IPR009003">
    <property type="entry name" value="Peptidase_S1_PA"/>
</dbReference>
<dbReference type="AlphaFoldDB" id="A0A821P6D5"/>
<dbReference type="PROSITE" id="PS51257">
    <property type="entry name" value="PROKAR_LIPOPROTEIN"/>
    <property type="match status" value="1"/>
</dbReference>
<sequence length="286" mass="30094">MKSFIVLAFLAAAACGSPAAEHTAYNYHENIGIKEAIRIKQLEEAIDFDGSRIIGGSLSSLTQTPHLGGLSILLTNGWSSVCGSSLLSNTKAVTAAHCWTDGRHQARQFTVVLGSLRLFQGGVRITTSNVVMHPQWNPNTASNDVAVITMNYVNFNNHIQPIALASGSNEYVGTWAVAAGYGATSDSQGGIPNNTARRHVSLRVISNAECRRTFSFIASSVICVETQGGRASTCGGDSGGPLDIGSGNSRALIGITSFGHAAGCTRGFPAGFARVTSFRSWISSRL</sequence>
<evidence type="ECO:0000256" key="2">
    <source>
        <dbReference type="ARBA" id="ARBA00007664"/>
    </source>
</evidence>
<comment type="function">
    <text evidence="9">Fibrinolytic activity; shows preferential cleavage of Arg-Gly bonds in all three fibrinogen chains. Contact with the caterpillars causes severe bleeding, due the anticoagulant effect of the protein.</text>
</comment>
<comment type="similarity">
    <text evidence="2">Belongs to the peptidase S1 family.</text>
</comment>
<evidence type="ECO:0000256" key="3">
    <source>
        <dbReference type="ARBA" id="ARBA00022656"/>
    </source>
</evidence>
<proteinExistence type="inferred from homology"/>
<keyword evidence="14" id="KW-1185">Reference proteome</keyword>
<evidence type="ECO:0000313" key="13">
    <source>
        <dbReference type="EMBL" id="CAF4797601.1"/>
    </source>
</evidence>
<organism evidence="13 14">
    <name type="scientific">Pieris macdunnoughi</name>
    <dbReference type="NCBI Taxonomy" id="345717"/>
    <lineage>
        <taxon>Eukaryota</taxon>
        <taxon>Metazoa</taxon>
        <taxon>Ecdysozoa</taxon>
        <taxon>Arthropoda</taxon>
        <taxon>Hexapoda</taxon>
        <taxon>Insecta</taxon>
        <taxon>Pterygota</taxon>
        <taxon>Neoptera</taxon>
        <taxon>Endopterygota</taxon>
        <taxon>Lepidoptera</taxon>
        <taxon>Glossata</taxon>
        <taxon>Ditrysia</taxon>
        <taxon>Papilionoidea</taxon>
        <taxon>Pieridae</taxon>
        <taxon>Pierinae</taxon>
        <taxon>Pieris</taxon>
    </lineage>
</organism>
<feature type="domain" description="Peptidase S1" evidence="12">
    <location>
        <begin position="53"/>
        <end position="286"/>
    </location>
</feature>
<dbReference type="PROSITE" id="PS50240">
    <property type="entry name" value="TRYPSIN_DOM"/>
    <property type="match status" value="1"/>
</dbReference>
<dbReference type="GO" id="GO:0005576">
    <property type="term" value="C:extracellular region"/>
    <property type="evidence" value="ECO:0007669"/>
    <property type="project" value="UniProtKB-SubCell"/>
</dbReference>
<comment type="caution">
    <text evidence="13">The sequence shown here is derived from an EMBL/GenBank/DDBJ whole genome shotgun (WGS) entry which is preliminary data.</text>
</comment>
<evidence type="ECO:0000313" key="14">
    <source>
        <dbReference type="Proteomes" id="UP000663880"/>
    </source>
</evidence>
<evidence type="ECO:0000256" key="11">
    <source>
        <dbReference type="SAM" id="SignalP"/>
    </source>
</evidence>
<feature type="chain" id="PRO_5032564402" description="Peptidase S1 domain-containing protein" evidence="11">
    <location>
        <begin position="20"/>
        <end position="286"/>
    </location>
</feature>
<dbReference type="PANTHER" id="PTHR24276:SF91">
    <property type="entry name" value="AT26814P-RELATED"/>
    <property type="match status" value="1"/>
</dbReference>
<evidence type="ECO:0000256" key="4">
    <source>
        <dbReference type="ARBA" id="ARBA00022670"/>
    </source>
</evidence>
<evidence type="ECO:0000256" key="1">
    <source>
        <dbReference type="ARBA" id="ARBA00004239"/>
    </source>
</evidence>
<dbReference type="PANTHER" id="PTHR24276">
    <property type="entry name" value="POLYSERASE-RELATED"/>
    <property type="match status" value="1"/>
</dbReference>
<keyword evidence="11" id="KW-0732">Signal</keyword>
<keyword evidence="4" id="KW-0645">Protease</keyword>
<dbReference type="PROSITE" id="PS00134">
    <property type="entry name" value="TRYPSIN_HIS"/>
    <property type="match status" value="1"/>
</dbReference>
<evidence type="ECO:0000256" key="10">
    <source>
        <dbReference type="ARBA" id="ARBA00084094"/>
    </source>
</evidence>
<dbReference type="EMBL" id="CAJOBZ010000005">
    <property type="protein sequence ID" value="CAF4797601.1"/>
    <property type="molecule type" value="Genomic_DNA"/>
</dbReference>
<dbReference type="GO" id="GO:0004252">
    <property type="term" value="F:serine-type endopeptidase activity"/>
    <property type="evidence" value="ECO:0007669"/>
    <property type="project" value="InterPro"/>
</dbReference>
<accession>A0A821P6D5</accession>
<keyword evidence="8" id="KW-1199">Hemostasis impairing toxin</keyword>
<dbReference type="InterPro" id="IPR043504">
    <property type="entry name" value="Peptidase_S1_PA_chymotrypsin"/>
</dbReference>
<keyword evidence="6" id="KW-0720">Serine protease</keyword>
<evidence type="ECO:0000256" key="6">
    <source>
        <dbReference type="ARBA" id="ARBA00022825"/>
    </source>
</evidence>
<gene>
    <name evidence="13" type="ORF">PMACD_LOCUS3251</name>
</gene>
<protein>
    <recommendedName>
        <fullName evidence="12">Peptidase S1 domain-containing protein</fullName>
    </recommendedName>
</protein>
<dbReference type="CDD" id="cd00190">
    <property type="entry name" value="Tryp_SPc"/>
    <property type="match status" value="1"/>
</dbReference>
<evidence type="ECO:0000256" key="5">
    <source>
        <dbReference type="ARBA" id="ARBA00022801"/>
    </source>
</evidence>
<evidence type="ECO:0000259" key="12">
    <source>
        <dbReference type="PROSITE" id="PS50240"/>
    </source>
</evidence>
<dbReference type="Gene3D" id="2.40.10.10">
    <property type="entry name" value="Trypsin-like serine proteases"/>
    <property type="match status" value="2"/>
</dbReference>
<dbReference type="InterPro" id="IPR001254">
    <property type="entry name" value="Trypsin_dom"/>
</dbReference>
<keyword evidence="10" id="KW-1205">Fibrinolytic toxin</keyword>
<keyword evidence="7" id="KW-1015">Disulfide bond</keyword>
<dbReference type="Proteomes" id="UP000663880">
    <property type="component" value="Unassembled WGS sequence"/>
</dbReference>
<dbReference type="SMART" id="SM00020">
    <property type="entry name" value="Tryp_SPc"/>
    <property type="match status" value="1"/>
</dbReference>
<dbReference type="GO" id="GO:0090729">
    <property type="term" value="F:toxin activity"/>
    <property type="evidence" value="ECO:0007669"/>
    <property type="project" value="UniProtKB-KW"/>
</dbReference>
<dbReference type="InterPro" id="IPR050430">
    <property type="entry name" value="Peptidase_S1"/>
</dbReference>
<dbReference type="OrthoDB" id="5565075at2759"/>
<dbReference type="InterPro" id="IPR001314">
    <property type="entry name" value="Peptidase_S1A"/>
</dbReference>
<dbReference type="FunFam" id="2.40.10.10:FF:000068">
    <property type="entry name" value="transmembrane protease serine 2"/>
    <property type="match status" value="1"/>
</dbReference>
<comment type="subcellular location">
    <subcellularLocation>
        <location evidence="1">Secreted</location>
        <location evidence="1">Extracellular space</location>
    </subcellularLocation>
</comment>
<feature type="signal peptide" evidence="11">
    <location>
        <begin position="1"/>
        <end position="19"/>
    </location>
</feature>
<name>A0A821P6D5_9NEOP</name>
<keyword evidence="5" id="KW-0378">Hydrolase</keyword>
<dbReference type="InterPro" id="IPR018114">
    <property type="entry name" value="TRYPSIN_HIS"/>
</dbReference>